<gene>
    <name evidence="2" type="ORF">SNE40_020830</name>
</gene>
<feature type="region of interest" description="Disordered" evidence="1">
    <location>
        <begin position="24"/>
        <end position="50"/>
    </location>
</feature>
<evidence type="ECO:0000313" key="3">
    <source>
        <dbReference type="Proteomes" id="UP001347796"/>
    </source>
</evidence>
<evidence type="ECO:0000256" key="1">
    <source>
        <dbReference type="SAM" id="MobiDB-lite"/>
    </source>
</evidence>
<reference evidence="2 3" key="1">
    <citation type="submission" date="2024-01" db="EMBL/GenBank/DDBJ databases">
        <title>The genome of the rayed Mediterranean limpet Patella caerulea (Linnaeus, 1758).</title>
        <authorList>
            <person name="Anh-Thu Weber A."/>
            <person name="Halstead-Nussloch G."/>
        </authorList>
    </citation>
    <scope>NUCLEOTIDE SEQUENCE [LARGE SCALE GENOMIC DNA]</scope>
    <source>
        <strain evidence="2">AATW-2023a</strain>
        <tissue evidence="2">Whole specimen</tissue>
    </source>
</reference>
<accession>A0AAN8J5J8</accession>
<comment type="caution">
    <text evidence="2">The sequence shown here is derived from an EMBL/GenBank/DDBJ whole genome shotgun (WGS) entry which is preliminary data.</text>
</comment>
<dbReference type="Proteomes" id="UP001347796">
    <property type="component" value="Unassembled WGS sequence"/>
</dbReference>
<protein>
    <submittedName>
        <fullName evidence="2">Uncharacterized protein</fullName>
    </submittedName>
</protein>
<name>A0AAN8J5J8_PATCE</name>
<keyword evidence="3" id="KW-1185">Reference proteome</keyword>
<evidence type="ECO:0000313" key="2">
    <source>
        <dbReference type="EMBL" id="KAK6169855.1"/>
    </source>
</evidence>
<proteinExistence type="predicted"/>
<sequence length="93" mass="10607">MDSFEDTRIGSGYSSFINRIQDRLNNGSRKRSSSDFINSGRGKSPTTKRGYGWLPESILGEIPREEYLESKEFLKRQGRSFTGVDFSLTTEVM</sequence>
<organism evidence="2 3">
    <name type="scientific">Patella caerulea</name>
    <name type="common">Rayed Mediterranean limpet</name>
    <dbReference type="NCBI Taxonomy" id="87958"/>
    <lineage>
        <taxon>Eukaryota</taxon>
        <taxon>Metazoa</taxon>
        <taxon>Spiralia</taxon>
        <taxon>Lophotrochozoa</taxon>
        <taxon>Mollusca</taxon>
        <taxon>Gastropoda</taxon>
        <taxon>Patellogastropoda</taxon>
        <taxon>Patelloidea</taxon>
        <taxon>Patellidae</taxon>
        <taxon>Patella</taxon>
    </lineage>
</organism>
<dbReference type="EMBL" id="JAZGQO010000015">
    <property type="protein sequence ID" value="KAK6169855.1"/>
    <property type="molecule type" value="Genomic_DNA"/>
</dbReference>
<dbReference type="AlphaFoldDB" id="A0AAN8J5J8"/>